<evidence type="ECO:0000313" key="3">
    <source>
        <dbReference type="Proteomes" id="UP000269157"/>
    </source>
</evidence>
<evidence type="ECO:0000259" key="1">
    <source>
        <dbReference type="PROSITE" id="PS51819"/>
    </source>
</evidence>
<evidence type="ECO:0000313" key="2">
    <source>
        <dbReference type="EMBL" id="RLJ41141.1"/>
    </source>
</evidence>
<dbReference type="CDD" id="cd07253">
    <property type="entry name" value="GLOD5"/>
    <property type="match status" value="1"/>
</dbReference>
<sequence>MTPTLTALDHFVLTVRDMSATVAFYTDVLGMQVREFQPEDGSVRTALYFGKQKINLHAAGAEYRPHSHVPTPGSADLCFLTEMPLEVWVSHFDGRSVEIEEGPVMRSGARGPIRSIYIRDPDRNLVEISVGAAQG</sequence>
<name>A0A497VC19_9RHOB</name>
<dbReference type="InterPro" id="IPR029068">
    <property type="entry name" value="Glyas_Bleomycin-R_OHBP_Dase"/>
</dbReference>
<keyword evidence="2" id="KW-0560">Oxidoreductase</keyword>
<dbReference type="Proteomes" id="UP000269157">
    <property type="component" value="Unassembled WGS sequence"/>
</dbReference>
<reference evidence="2 3" key="1">
    <citation type="submission" date="2018-10" db="EMBL/GenBank/DDBJ databases">
        <title>Genomic Encyclopedia of Archaeal and Bacterial Type Strains, Phase II (KMG-II): from individual species to whole genera.</title>
        <authorList>
            <person name="Goeker M."/>
        </authorList>
    </citation>
    <scope>NUCLEOTIDE SEQUENCE [LARGE SCALE GENOMIC DNA]</scope>
    <source>
        <strain evidence="2 3">DSM 29466</strain>
    </source>
</reference>
<dbReference type="Pfam" id="PF00903">
    <property type="entry name" value="Glyoxalase"/>
    <property type="match status" value="1"/>
</dbReference>
<proteinExistence type="predicted"/>
<dbReference type="PANTHER" id="PTHR21366">
    <property type="entry name" value="GLYOXALASE FAMILY PROTEIN"/>
    <property type="match status" value="1"/>
</dbReference>
<dbReference type="Gene3D" id="3.10.180.10">
    <property type="entry name" value="2,3-Dihydroxybiphenyl 1,2-Dioxygenase, domain 1"/>
    <property type="match status" value="1"/>
</dbReference>
<feature type="domain" description="VOC" evidence="1">
    <location>
        <begin position="7"/>
        <end position="131"/>
    </location>
</feature>
<dbReference type="GO" id="GO:0016829">
    <property type="term" value="F:lyase activity"/>
    <property type="evidence" value="ECO:0007669"/>
    <property type="project" value="UniProtKB-KW"/>
</dbReference>
<dbReference type="PANTHER" id="PTHR21366:SF14">
    <property type="entry name" value="GLYOXALASE DOMAIN-CONTAINING PROTEIN 5"/>
    <property type="match status" value="1"/>
</dbReference>
<dbReference type="OrthoDB" id="9812656at2"/>
<keyword evidence="2" id="KW-0223">Dioxygenase</keyword>
<gene>
    <name evidence="2" type="ORF">BCF46_2929</name>
</gene>
<dbReference type="InterPro" id="IPR050383">
    <property type="entry name" value="GlyoxalaseI/FosfomycinResist"/>
</dbReference>
<dbReference type="PROSITE" id="PS51819">
    <property type="entry name" value="VOC"/>
    <property type="match status" value="1"/>
</dbReference>
<comment type="caution">
    <text evidence="2">The sequence shown here is derived from an EMBL/GenBank/DDBJ whole genome shotgun (WGS) entry which is preliminary data.</text>
</comment>
<organism evidence="2 3">
    <name type="scientific">Litoreibacter meonggei</name>
    <dbReference type="NCBI Taxonomy" id="1049199"/>
    <lineage>
        <taxon>Bacteria</taxon>
        <taxon>Pseudomonadati</taxon>
        <taxon>Pseudomonadota</taxon>
        <taxon>Alphaproteobacteria</taxon>
        <taxon>Rhodobacterales</taxon>
        <taxon>Roseobacteraceae</taxon>
        <taxon>Litoreibacter</taxon>
    </lineage>
</organism>
<accession>A0A497VC19</accession>
<dbReference type="InterPro" id="IPR037523">
    <property type="entry name" value="VOC_core"/>
</dbReference>
<dbReference type="InterPro" id="IPR004360">
    <property type="entry name" value="Glyas_Fos-R_dOase_dom"/>
</dbReference>
<keyword evidence="3" id="KW-1185">Reference proteome</keyword>
<keyword evidence="2" id="KW-0456">Lyase</keyword>
<dbReference type="SUPFAM" id="SSF54593">
    <property type="entry name" value="Glyoxalase/Bleomycin resistance protein/Dihydroxybiphenyl dioxygenase"/>
    <property type="match status" value="1"/>
</dbReference>
<dbReference type="GO" id="GO:0051213">
    <property type="term" value="F:dioxygenase activity"/>
    <property type="evidence" value="ECO:0007669"/>
    <property type="project" value="UniProtKB-KW"/>
</dbReference>
<protein>
    <submittedName>
        <fullName evidence="2">Catechol 2,3-dioxygenase-like lactoylglutathione lyase family enzyme</fullName>
    </submittedName>
</protein>
<dbReference type="EMBL" id="RCCE01000005">
    <property type="protein sequence ID" value="RLJ41141.1"/>
    <property type="molecule type" value="Genomic_DNA"/>
</dbReference>
<dbReference type="AlphaFoldDB" id="A0A497VC19"/>
<dbReference type="RefSeq" id="WP_121026565.1">
    <property type="nucleotide sequence ID" value="NZ_RCCE01000005.1"/>
</dbReference>